<proteinExistence type="predicted"/>
<keyword evidence="2" id="KW-1185">Reference proteome</keyword>
<sequence length="262" mass="27977">MQDLHGACALEPDLVLASHIALRGVPTEVLGTSAPAPLPTSRATECWAALIQRHPWLWTSARPSRAVLHVALLDGTDPFLLDLTLRYATLQARRPDEVVLLTAGQPVLEDVPEIDAKALGGASVHIEGGRGVVVSRSGRKLPVALHHFLATLAGKVGTIIHTAQGRGPGLSVLRCSGPSCGPKPLLGEVFLRELEPSTALLFCSAERLANERLVEENVACLKSCAPRCSPQTWCGQATTREDGALYDLSITRAAGYRDHMAR</sequence>
<dbReference type="Proteomes" id="UP000649617">
    <property type="component" value="Unassembled WGS sequence"/>
</dbReference>
<name>A0A812WHA1_SYMPI</name>
<accession>A0A812WHA1</accession>
<dbReference type="EMBL" id="CAJNIZ010044058">
    <property type="protein sequence ID" value="CAE7676635.1"/>
    <property type="molecule type" value="Genomic_DNA"/>
</dbReference>
<gene>
    <name evidence="1" type="ORF">SPIL2461_LOCUS18768</name>
</gene>
<dbReference type="AlphaFoldDB" id="A0A812WHA1"/>
<protein>
    <submittedName>
        <fullName evidence="1">Uncharacterized protein</fullName>
    </submittedName>
</protein>
<comment type="caution">
    <text evidence="1">The sequence shown here is derived from an EMBL/GenBank/DDBJ whole genome shotgun (WGS) entry which is preliminary data.</text>
</comment>
<evidence type="ECO:0000313" key="1">
    <source>
        <dbReference type="EMBL" id="CAE7676635.1"/>
    </source>
</evidence>
<reference evidence="1" key="1">
    <citation type="submission" date="2021-02" db="EMBL/GenBank/DDBJ databases">
        <authorList>
            <person name="Dougan E. K."/>
            <person name="Rhodes N."/>
            <person name="Thang M."/>
            <person name="Chan C."/>
        </authorList>
    </citation>
    <scope>NUCLEOTIDE SEQUENCE</scope>
</reference>
<organism evidence="1 2">
    <name type="scientific">Symbiodinium pilosum</name>
    <name type="common">Dinoflagellate</name>
    <dbReference type="NCBI Taxonomy" id="2952"/>
    <lineage>
        <taxon>Eukaryota</taxon>
        <taxon>Sar</taxon>
        <taxon>Alveolata</taxon>
        <taxon>Dinophyceae</taxon>
        <taxon>Suessiales</taxon>
        <taxon>Symbiodiniaceae</taxon>
        <taxon>Symbiodinium</taxon>
    </lineage>
</organism>
<dbReference type="OrthoDB" id="414863at2759"/>
<evidence type="ECO:0000313" key="2">
    <source>
        <dbReference type="Proteomes" id="UP000649617"/>
    </source>
</evidence>